<dbReference type="SUPFAM" id="SSF54001">
    <property type="entry name" value="Cysteine proteinases"/>
    <property type="match status" value="1"/>
</dbReference>
<dbReference type="PANTHER" id="PTHR10183:SF382">
    <property type="entry name" value="CALPAIN-15"/>
    <property type="match status" value="1"/>
</dbReference>
<dbReference type="GO" id="GO:0006508">
    <property type="term" value="P:proteolysis"/>
    <property type="evidence" value="ECO:0007669"/>
    <property type="project" value="UniProtKB-KW"/>
</dbReference>
<dbReference type="InterPro" id="IPR000169">
    <property type="entry name" value="Pept_cys_AS"/>
</dbReference>
<dbReference type="GO" id="GO:0008270">
    <property type="term" value="F:zinc ion binding"/>
    <property type="evidence" value="ECO:0007669"/>
    <property type="project" value="UniProtKB-KW"/>
</dbReference>
<dbReference type="SMART" id="SM00547">
    <property type="entry name" value="ZnF_RBZ"/>
    <property type="match status" value="2"/>
</dbReference>
<dbReference type="PROSITE" id="PS50199">
    <property type="entry name" value="ZF_RANBP2_2"/>
    <property type="match status" value="1"/>
</dbReference>
<keyword evidence="3" id="KW-0479">Metal-binding</keyword>
<keyword evidence="5" id="KW-0378">Hydrolase</keyword>
<dbReference type="Pfam" id="PF00648">
    <property type="entry name" value="Peptidase_C2"/>
    <property type="match status" value="1"/>
</dbReference>
<evidence type="ECO:0000256" key="9">
    <source>
        <dbReference type="PROSITE-ProRule" id="PRU00239"/>
    </source>
</evidence>
<dbReference type="InterPro" id="IPR001876">
    <property type="entry name" value="Znf_RanBP2"/>
</dbReference>
<evidence type="ECO:0000256" key="8">
    <source>
        <dbReference type="PIRSR" id="PIRSR622684-1"/>
    </source>
</evidence>
<dbReference type="SMART" id="SM00230">
    <property type="entry name" value="CysPc"/>
    <property type="match status" value="1"/>
</dbReference>
<comment type="caution">
    <text evidence="9">Lacks conserved residue(s) required for the propagation of feature annotation.</text>
</comment>
<evidence type="ECO:0000259" key="12">
    <source>
        <dbReference type="PROSITE" id="PS50203"/>
    </source>
</evidence>
<dbReference type="GO" id="GO:0005737">
    <property type="term" value="C:cytoplasm"/>
    <property type="evidence" value="ECO:0007669"/>
    <property type="project" value="TreeGrafter"/>
</dbReference>
<evidence type="ECO:0000256" key="3">
    <source>
        <dbReference type="ARBA" id="ARBA00022723"/>
    </source>
</evidence>
<dbReference type="PROSITE" id="PS50203">
    <property type="entry name" value="CALPAIN_CAT"/>
    <property type="match status" value="1"/>
</dbReference>
<organism evidence="13 14">
    <name type="scientific">Adineta ricciae</name>
    <name type="common">Rotifer</name>
    <dbReference type="NCBI Taxonomy" id="249248"/>
    <lineage>
        <taxon>Eukaryota</taxon>
        <taxon>Metazoa</taxon>
        <taxon>Spiralia</taxon>
        <taxon>Gnathifera</taxon>
        <taxon>Rotifera</taxon>
        <taxon>Eurotatoria</taxon>
        <taxon>Bdelloidea</taxon>
        <taxon>Adinetida</taxon>
        <taxon>Adinetidae</taxon>
        <taxon>Adineta</taxon>
    </lineage>
</organism>
<feature type="domain" description="Calpain catalytic" evidence="12">
    <location>
        <begin position="139"/>
        <end position="433"/>
    </location>
</feature>
<keyword evidence="6" id="KW-0788">Thiol protease</keyword>
<evidence type="ECO:0000256" key="5">
    <source>
        <dbReference type="ARBA" id="ARBA00022801"/>
    </source>
</evidence>
<dbReference type="PROSITE" id="PS01358">
    <property type="entry name" value="ZF_RANBP2_1"/>
    <property type="match status" value="1"/>
</dbReference>
<evidence type="ECO:0000313" key="13">
    <source>
        <dbReference type="EMBL" id="CAF0914850.1"/>
    </source>
</evidence>
<evidence type="ECO:0000256" key="2">
    <source>
        <dbReference type="ARBA" id="ARBA00022670"/>
    </source>
</evidence>
<feature type="active site" evidence="8">
    <location>
        <position position="358"/>
    </location>
</feature>
<keyword evidence="7" id="KW-0862">Zinc</keyword>
<evidence type="ECO:0000256" key="10">
    <source>
        <dbReference type="PROSITE-ProRule" id="PRU00322"/>
    </source>
</evidence>
<dbReference type="PRINTS" id="PR00704">
    <property type="entry name" value="CALPAIN"/>
</dbReference>
<keyword evidence="2" id="KW-0645">Protease</keyword>
<sequence length="560" mass="63338">MATGSLTDDLDLQFLLNQSQWSCSQCTFNNPIANFPICEMCENNNQSIVNPFGDAALSITKWSCPRCTFDNLMISQRCTACGQAKSSASENKVQLINSANASLLTSTSLLVRDRRKKHENEAEKMFRHVIEYCKAHKTNFVDDQFTPNNRSLGEKSFDHVAEWLRIGDVAPIAHEDRSLPLTIFSSPQPSDIQQGALGNCWFMAALALISEQPKLLQHILLTKEVNKEGVYMVRICHNGLWKTIIVDDYFPCTKHKYLVFSHSKRRQFYVPLIEKACAKVFGSYASLRSGTMLEGLQLLTGAACEHIDLQSSTDPVYLDTVWGQLLSAYESELLIGASTGGTGISRDEYARVHIHGNHAFSILAAHTLVDSSSRFVLVRDPHSRSEYREDEVTESVLKQLRTINPARRSTGAFWISWSRFLRYFSSITVSTYKSSDFDVREAGRFSRSSTDDVLSYRFHVPQASMIKISLIHHRHARKTRSFHTQSFVLCDVDNSRSPPIIGAHHHRIVSSRGRFTYWSDALAAGDYVLVPYSISFWRSSISGNKQKNKDNRCCLLYNIT</sequence>
<dbReference type="PROSITE" id="PS00139">
    <property type="entry name" value="THIOL_PROTEASE_CYS"/>
    <property type="match status" value="1"/>
</dbReference>
<dbReference type="Proteomes" id="UP000663852">
    <property type="component" value="Unassembled WGS sequence"/>
</dbReference>
<evidence type="ECO:0000256" key="1">
    <source>
        <dbReference type="ARBA" id="ARBA00007623"/>
    </source>
</evidence>
<comment type="caution">
    <text evidence="13">The sequence shown here is derived from an EMBL/GenBank/DDBJ whole genome shotgun (WGS) entry which is preliminary data.</text>
</comment>
<dbReference type="InterPro" id="IPR001300">
    <property type="entry name" value="Peptidase_C2_calpain_cat"/>
</dbReference>
<dbReference type="CDD" id="cd00044">
    <property type="entry name" value="CysPc"/>
    <property type="match status" value="1"/>
</dbReference>
<feature type="active site" evidence="8">
    <location>
        <position position="200"/>
    </location>
</feature>
<comment type="similarity">
    <text evidence="1">Belongs to the peptidase C2 family.</text>
</comment>
<dbReference type="GO" id="GO:0004198">
    <property type="term" value="F:calcium-dependent cysteine-type endopeptidase activity"/>
    <property type="evidence" value="ECO:0007669"/>
    <property type="project" value="InterPro"/>
</dbReference>
<reference evidence="13" key="1">
    <citation type="submission" date="2021-02" db="EMBL/GenBank/DDBJ databases">
        <authorList>
            <person name="Nowell W R."/>
        </authorList>
    </citation>
    <scope>NUCLEOTIDE SEQUENCE</scope>
</reference>
<dbReference type="InterPro" id="IPR038765">
    <property type="entry name" value="Papain-like_cys_pep_sf"/>
</dbReference>
<dbReference type="EMBL" id="CAJNOJ010000036">
    <property type="protein sequence ID" value="CAF0914850.1"/>
    <property type="molecule type" value="Genomic_DNA"/>
</dbReference>
<name>A0A814AMF1_ADIRI</name>
<evidence type="ECO:0000256" key="7">
    <source>
        <dbReference type="ARBA" id="ARBA00022833"/>
    </source>
</evidence>
<dbReference type="Gene3D" id="3.90.70.10">
    <property type="entry name" value="Cysteine proteinases"/>
    <property type="match status" value="1"/>
</dbReference>
<evidence type="ECO:0000256" key="4">
    <source>
        <dbReference type="ARBA" id="ARBA00022771"/>
    </source>
</evidence>
<feature type="domain" description="RanBP2-type" evidence="11">
    <location>
        <begin position="58"/>
        <end position="87"/>
    </location>
</feature>
<dbReference type="InterPro" id="IPR022684">
    <property type="entry name" value="Calpain_cysteine_protease"/>
</dbReference>
<protein>
    <submittedName>
        <fullName evidence="13">Uncharacterized protein</fullName>
    </submittedName>
</protein>
<evidence type="ECO:0000313" key="14">
    <source>
        <dbReference type="Proteomes" id="UP000663852"/>
    </source>
</evidence>
<evidence type="ECO:0000256" key="6">
    <source>
        <dbReference type="ARBA" id="ARBA00022807"/>
    </source>
</evidence>
<accession>A0A814AMF1</accession>
<evidence type="ECO:0000259" key="11">
    <source>
        <dbReference type="PROSITE" id="PS50199"/>
    </source>
</evidence>
<gene>
    <name evidence="13" type="ORF">EDS130_LOCUS10463</name>
</gene>
<dbReference type="PANTHER" id="PTHR10183">
    <property type="entry name" value="CALPAIN"/>
    <property type="match status" value="1"/>
</dbReference>
<proteinExistence type="inferred from homology"/>
<keyword evidence="4 10" id="KW-0863">Zinc-finger</keyword>
<dbReference type="Gene3D" id="2.30.30.380">
    <property type="entry name" value="Zn-finger domain of Sec23/24"/>
    <property type="match status" value="1"/>
</dbReference>
<dbReference type="OrthoDB" id="424753at2759"/>
<dbReference type="AlphaFoldDB" id="A0A814AMF1"/>